<evidence type="ECO:0000313" key="1">
    <source>
        <dbReference type="EMBL" id="BBJ04393.1"/>
    </source>
</evidence>
<protein>
    <submittedName>
        <fullName evidence="1">Uncharacterized protein</fullName>
    </submittedName>
</protein>
<organism evidence="1">
    <name type="scientific">Marinobacter nauticus</name>
    <name type="common">Marinobacter hydrocarbonoclasticus</name>
    <name type="synonym">Marinobacter aquaeolei</name>
    <dbReference type="NCBI Taxonomy" id="2743"/>
    <lineage>
        <taxon>Bacteria</taxon>
        <taxon>Pseudomonadati</taxon>
        <taxon>Pseudomonadota</taxon>
        <taxon>Gammaproteobacteria</taxon>
        <taxon>Pseudomonadales</taxon>
        <taxon>Marinobacteraceae</taxon>
        <taxon>Marinobacter</taxon>
    </lineage>
</organism>
<accession>A0A455WDQ5</accession>
<reference evidence="1" key="1">
    <citation type="submission" date="2019-03" db="EMBL/GenBank/DDBJ databases">
        <title>Whole genome analysis of nitrate-reducing bacteria Marinobacter hydrocarbonoclasticus YB03.</title>
        <authorList>
            <person name="Azam A.H."/>
            <person name="Yuk S.R."/>
            <person name="Kamarisima K."/>
            <person name="Miyanaga K."/>
            <person name="Tanji Y."/>
        </authorList>
    </citation>
    <scope>NUCLEOTIDE SEQUENCE</scope>
    <source>
        <strain evidence="1">YB03</strain>
    </source>
</reference>
<dbReference type="EMBL" id="AP019537">
    <property type="protein sequence ID" value="BBJ04393.1"/>
    <property type="molecule type" value="Genomic_DNA"/>
</dbReference>
<dbReference type="PROSITE" id="PS51257">
    <property type="entry name" value="PROKAR_LIPOPROTEIN"/>
    <property type="match status" value="1"/>
</dbReference>
<name>A0A455WDQ5_MARNT</name>
<gene>
    <name evidence="1" type="ORF">YBY_22420</name>
</gene>
<proteinExistence type="predicted"/>
<sequence>MRKIWLVSAVFVVTTGCSSKAVYDNIQHNNRQECNSAPPAQYEECIERSSKTYEEYKREREAVIGEG</sequence>
<dbReference type="AlphaFoldDB" id="A0A455WDQ5"/>